<comment type="caution">
    <text evidence="2">The sequence shown here is derived from an EMBL/GenBank/DDBJ whole genome shotgun (WGS) entry which is preliminary data.</text>
</comment>
<feature type="domain" description="Reverse transcriptase Ty1/copia-type" evidence="1">
    <location>
        <begin position="35"/>
        <end position="100"/>
    </location>
</feature>
<protein>
    <submittedName>
        <fullName evidence="2">Retrovirus-related Pol polyprotein from transposon TNT 1-94</fullName>
    </submittedName>
</protein>
<dbReference type="Proteomes" id="UP000054995">
    <property type="component" value="Unassembled WGS sequence"/>
</dbReference>
<sequence length="369" mass="42209">MASLKGKEQWKFAGKPDGWVYGVIGGACNCPNLWEDYDETFTSVVRYETIHILFNVAAVKSLNVPHFDIKCAYLNAEYQEKLYMEHPHCFEDSSNKNIIWAKFSMSLVESHSRWKYWNKVSTGPDCQKLKTLKLTGTRLASIFSGIVPHPLEPFQTAAAARTPCDRTPSLQRALPRCHQHATLLRIVTLSLHGEYFRPRKGTQYRSEREPPPQEDQMTNREKECCCNGLFPFVRNYFTEWVKAIKVQRRNLQLIRKRLANHQNETKLVENGAEQKGSRTSVELGKMHGNSCQIQCAFNQVRLYHHNKFVKNSVLLLDNGSVVAASLQDVILLHTEIHAYVQLNHLARQRLKVSSEVVDHAVSATALSDM</sequence>
<dbReference type="OrthoDB" id="10058978at2759"/>
<name>A0A0V1F5N7_TRIPS</name>
<accession>A0A0V1F5N7</accession>
<dbReference type="PROSITE" id="PS51257">
    <property type="entry name" value="PROKAR_LIPOPROTEIN"/>
    <property type="match status" value="1"/>
</dbReference>
<gene>
    <name evidence="2" type="ORF">T4D_4434</name>
</gene>
<keyword evidence="3" id="KW-1185">Reference proteome</keyword>
<evidence type="ECO:0000313" key="2">
    <source>
        <dbReference type="EMBL" id="KRY81514.1"/>
    </source>
</evidence>
<proteinExistence type="predicted"/>
<dbReference type="AlphaFoldDB" id="A0A0V1F5N7"/>
<evidence type="ECO:0000259" key="1">
    <source>
        <dbReference type="Pfam" id="PF07727"/>
    </source>
</evidence>
<organism evidence="2 3">
    <name type="scientific">Trichinella pseudospiralis</name>
    <name type="common">Parasitic roundworm</name>
    <dbReference type="NCBI Taxonomy" id="6337"/>
    <lineage>
        <taxon>Eukaryota</taxon>
        <taxon>Metazoa</taxon>
        <taxon>Ecdysozoa</taxon>
        <taxon>Nematoda</taxon>
        <taxon>Enoplea</taxon>
        <taxon>Dorylaimia</taxon>
        <taxon>Trichinellida</taxon>
        <taxon>Trichinellidae</taxon>
        <taxon>Trichinella</taxon>
    </lineage>
</organism>
<dbReference type="EMBL" id="JYDT01000222">
    <property type="protein sequence ID" value="KRY81514.1"/>
    <property type="molecule type" value="Genomic_DNA"/>
</dbReference>
<evidence type="ECO:0000313" key="3">
    <source>
        <dbReference type="Proteomes" id="UP000054995"/>
    </source>
</evidence>
<reference evidence="2 3" key="1">
    <citation type="submission" date="2015-01" db="EMBL/GenBank/DDBJ databases">
        <title>Evolution of Trichinella species and genotypes.</title>
        <authorList>
            <person name="Korhonen P.K."/>
            <person name="Edoardo P."/>
            <person name="Giuseppe L.R."/>
            <person name="Gasser R.B."/>
        </authorList>
    </citation>
    <scope>NUCLEOTIDE SEQUENCE [LARGE SCALE GENOMIC DNA]</scope>
    <source>
        <strain evidence="2">ISS470</strain>
    </source>
</reference>
<dbReference type="Pfam" id="PF07727">
    <property type="entry name" value="RVT_2"/>
    <property type="match status" value="1"/>
</dbReference>
<dbReference type="InterPro" id="IPR013103">
    <property type="entry name" value="RVT_2"/>
</dbReference>